<gene>
    <name evidence="3" type="ORF">FHR82_006148</name>
</gene>
<name>A0A7W7QA61_9PSEU</name>
<dbReference type="Proteomes" id="UP000520767">
    <property type="component" value="Unassembled WGS sequence"/>
</dbReference>
<keyword evidence="2" id="KW-1133">Transmembrane helix</keyword>
<dbReference type="AlphaFoldDB" id="A0A7W7QA61"/>
<keyword evidence="2" id="KW-0472">Membrane</keyword>
<accession>A0A7W7QA61</accession>
<evidence type="ECO:0000256" key="2">
    <source>
        <dbReference type="SAM" id="Phobius"/>
    </source>
</evidence>
<keyword evidence="4" id="KW-1185">Reference proteome</keyword>
<evidence type="ECO:0000256" key="1">
    <source>
        <dbReference type="SAM" id="MobiDB-lite"/>
    </source>
</evidence>
<feature type="transmembrane region" description="Helical" evidence="2">
    <location>
        <begin position="6"/>
        <end position="22"/>
    </location>
</feature>
<comment type="caution">
    <text evidence="3">The sequence shown here is derived from an EMBL/GenBank/DDBJ whole genome shotgun (WGS) entry which is preliminary data.</text>
</comment>
<proteinExistence type="predicted"/>
<dbReference type="RefSeq" id="WP_184813937.1">
    <property type="nucleotide sequence ID" value="NZ_JACHJQ010000006.1"/>
</dbReference>
<evidence type="ECO:0000313" key="4">
    <source>
        <dbReference type="Proteomes" id="UP000520767"/>
    </source>
</evidence>
<sequence>MDVLLPFLLVAGVVTAICWGLVRGAARMRRRRVGSAAMSGAMSVIDEIWHPAAHEPQIEIQQAYERQAPTPSPDDKASPRPRA</sequence>
<feature type="compositionally biased region" description="Basic and acidic residues" evidence="1">
    <location>
        <begin position="73"/>
        <end position="83"/>
    </location>
</feature>
<feature type="region of interest" description="Disordered" evidence="1">
    <location>
        <begin position="59"/>
        <end position="83"/>
    </location>
</feature>
<organism evidence="3 4">
    <name type="scientific">Actinophytocola algeriensis</name>
    <dbReference type="NCBI Taxonomy" id="1768010"/>
    <lineage>
        <taxon>Bacteria</taxon>
        <taxon>Bacillati</taxon>
        <taxon>Actinomycetota</taxon>
        <taxon>Actinomycetes</taxon>
        <taxon>Pseudonocardiales</taxon>
        <taxon>Pseudonocardiaceae</taxon>
    </lineage>
</organism>
<reference evidence="3 4" key="1">
    <citation type="submission" date="2020-08" db="EMBL/GenBank/DDBJ databases">
        <title>Genomic Encyclopedia of Type Strains, Phase III (KMG-III): the genomes of soil and plant-associated and newly described type strains.</title>
        <authorList>
            <person name="Whitman W."/>
        </authorList>
    </citation>
    <scope>NUCLEOTIDE SEQUENCE [LARGE SCALE GENOMIC DNA]</scope>
    <source>
        <strain evidence="3 4">CECT 8960</strain>
    </source>
</reference>
<evidence type="ECO:0008006" key="5">
    <source>
        <dbReference type="Google" id="ProtNLM"/>
    </source>
</evidence>
<protein>
    <recommendedName>
        <fullName evidence="5">Secreted protein</fullName>
    </recommendedName>
</protein>
<dbReference type="EMBL" id="JACHJQ010000006">
    <property type="protein sequence ID" value="MBB4909890.1"/>
    <property type="molecule type" value="Genomic_DNA"/>
</dbReference>
<keyword evidence="2" id="KW-0812">Transmembrane</keyword>
<evidence type="ECO:0000313" key="3">
    <source>
        <dbReference type="EMBL" id="MBB4909890.1"/>
    </source>
</evidence>